<dbReference type="InterPro" id="IPR003439">
    <property type="entry name" value="ABC_transporter-like_ATP-bd"/>
</dbReference>
<evidence type="ECO:0000256" key="3">
    <source>
        <dbReference type="ARBA" id="ARBA00022840"/>
    </source>
</evidence>
<sequence length="242" mass="26344">MLSIHGVSKHFGGITAIKDVSFSIEQGEIVGLVGPNGAGKSTLLNVISGIYLPSSGSIIFDGLDITDMNPNKVCKHGIAKTFQLVHSFPELTAIQNVLVGAVFGNSDKIGMVEAREKAERNLEFIGYPMNKMNYPVKNLTVVELKRIQLARALATEPKLLLLDEVTTGLNPKESNEAITLIQKIRESGITILIVEHVMRVIMNVSDRIVVLHHGEKIAEGTPDEIANDEKVITSYLGKTIYA</sequence>
<name>A0A7G9ZBU6_9EURY</name>
<dbReference type="GO" id="GO:0015808">
    <property type="term" value="P:L-alanine transport"/>
    <property type="evidence" value="ECO:0007669"/>
    <property type="project" value="TreeGrafter"/>
</dbReference>
<feature type="domain" description="ABC transporter" evidence="4">
    <location>
        <begin position="2"/>
        <end position="238"/>
    </location>
</feature>
<evidence type="ECO:0000256" key="1">
    <source>
        <dbReference type="ARBA" id="ARBA00022448"/>
    </source>
</evidence>
<accession>A0A7G9ZBU6</accession>
<dbReference type="InterPro" id="IPR051120">
    <property type="entry name" value="ABC_AA/LPS_Transport"/>
</dbReference>
<evidence type="ECO:0000313" key="5">
    <source>
        <dbReference type="EMBL" id="QNO57730.1"/>
    </source>
</evidence>
<dbReference type="InterPro" id="IPR027417">
    <property type="entry name" value="P-loop_NTPase"/>
</dbReference>
<keyword evidence="2" id="KW-0547">Nucleotide-binding</keyword>
<dbReference type="Pfam" id="PF12399">
    <property type="entry name" value="BCA_ABC_TP_C"/>
    <property type="match status" value="1"/>
</dbReference>
<evidence type="ECO:0000259" key="4">
    <source>
        <dbReference type="PROSITE" id="PS50893"/>
    </source>
</evidence>
<dbReference type="InterPro" id="IPR032823">
    <property type="entry name" value="BCA_ABC_TP_C"/>
</dbReference>
<gene>
    <name evidence="5" type="primary">livG_2</name>
    <name evidence="5" type="ORF">GBAFDLPJ_00024</name>
</gene>
<reference evidence="5" key="1">
    <citation type="submission" date="2020-06" db="EMBL/GenBank/DDBJ databases">
        <title>Unique genomic features of the anaerobic methanotrophic archaea.</title>
        <authorList>
            <person name="Chadwick G.L."/>
            <person name="Skennerton C.T."/>
            <person name="Laso-Perez R."/>
            <person name="Leu A.O."/>
            <person name="Speth D.R."/>
            <person name="Yu H."/>
            <person name="Morgan-Lang C."/>
            <person name="Hatzenpichler R."/>
            <person name="Goudeau D."/>
            <person name="Malmstrom R."/>
            <person name="Brazelton W.J."/>
            <person name="Woyke T."/>
            <person name="Hallam S.J."/>
            <person name="Tyson G.W."/>
            <person name="Wegener G."/>
            <person name="Boetius A."/>
            <person name="Orphan V."/>
        </authorList>
    </citation>
    <scope>NUCLEOTIDE SEQUENCE</scope>
</reference>
<proteinExistence type="predicted"/>
<dbReference type="GO" id="GO:0005524">
    <property type="term" value="F:ATP binding"/>
    <property type="evidence" value="ECO:0007669"/>
    <property type="project" value="UniProtKB-KW"/>
</dbReference>
<dbReference type="GO" id="GO:0005304">
    <property type="term" value="F:L-valine transmembrane transporter activity"/>
    <property type="evidence" value="ECO:0007669"/>
    <property type="project" value="TreeGrafter"/>
</dbReference>
<dbReference type="Pfam" id="PF00005">
    <property type="entry name" value="ABC_tran"/>
    <property type="match status" value="1"/>
</dbReference>
<dbReference type="EMBL" id="MT631700">
    <property type="protein sequence ID" value="QNO57730.1"/>
    <property type="molecule type" value="Genomic_DNA"/>
</dbReference>
<dbReference type="GO" id="GO:0042941">
    <property type="term" value="P:D-alanine transmembrane transport"/>
    <property type="evidence" value="ECO:0007669"/>
    <property type="project" value="TreeGrafter"/>
</dbReference>
<dbReference type="InterPro" id="IPR003593">
    <property type="entry name" value="AAA+_ATPase"/>
</dbReference>
<dbReference type="GO" id="GO:0016887">
    <property type="term" value="F:ATP hydrolysis activity"/>
    <property type="evidence" value="ECO:0007669"/>
    <property type="project" value="InterPro"/>
</dbReference>
<dbReference type="GO" id="GO:0015188">
    <property type="term" value="F:L-isoleucine transmembrane transporter activity"/>
    <property type="evidence" value="ECO:0007669"/>
    <property type="project" value="TreeGrafter"/>
</dbReference>
<dbReference type="GO" id="GO:1903805">
    <property type="term" value="P:L-valine import across plasma membrane"/>
    <property type="evidence" value="ECO:0007669"/>
    <property type="project" value="TreeGrafter"/>
</dbReference>
<dbReference type="SMART" id="SM00382">
    <property type="entry name" value="AAA"/>
    <property type="match status" value="1"/>
</dbReference>
<keyword evidence="1" id="KW-0813">Transport</keyword>
<dbReference type="GO" id="GO:0005886">
    <property type="term" value="C:plasma membrane"/>
    <property type="evidence" value="ECO:0007669"/>
    <property type="project" value="TreeGrafter"/>
</dbReference>
<dbReference type="PROSITE" id="PS50893">
    <property type="entry name" value="ABC_TRANSPORTER_2"/>
    <property type="match status" value="1"/>
</dbReference>
<keyword evidence="3 5" id="KW-0067">ATP-binding</keyword>
<dbReference type="PANTHER" id="PTHR45772:SF7">
    <property type="entry name" value="AMINO ACID ABC TRANSPORTER ATP-BINDING PROTEIN"/>
    <property type="match status" value="1"/>
</dbReference>
<evidence type="ECO:0000256" key="2">
    <source>
        <dbReference type="ARBA" id="ARBA00022741"/>
    </source>
</evidence>
<dbReference type="PANTHER" id="PTHR45772">
    <property type="entry name" value="CONSERVED COMPONENT OF ABC TRANSPORTER FOR NATURAL AMINO ACIDS-RELATED"/>
    <property type="match status" value="1"/>
</dbReference>
<dbReference type="GO" id="GO:0015192">
    <property type="term" value="F:L-phenylalanine transmembrane transporter activity"/>
    <property type="evidence" value="ECO:0007669"/>
    <property type="project" value="TreeGrafter"/>
</dbReference>
<dbReference type="SUPFAM" id="SSF52540">
    <property type="entry name" value="P-loop containing nucleoside triphosphate hydrolases"/>
    <property type="match status" value="1"/>
</dbReference>
<dbReference type="AlphaFoldDB" id="A0A7G9ZBU6"/>
<dbReference type="CDD" id="cd03219">
    <property type="entry name" value="ABC_Mj1267_LivG_branched"/>
    <property type="match status" value="1"/>
</dbReference>
<dbReference type="Gene3D" id="3.40.50.300">
    <property type="entry name" value="P-loop containing nucleotide triphosphate hydrolases"/>
    <property type="match status" value="1"/>
</dbReference>
<organism evidence="5">
    <name type="scientific">Candidatus Methanophaga sp. ANME-1 ERB7</name>
    <dbReference type="NCBI Taxonomy" id="2759913"/>
    <lineage>
        <taxon>Archaea</taxon>
        <taxon>Methanobacteriati</taxon>
        <taxon>Methanobacteriota</taxon>
        <taxon>Stenosarchaea group</taxon>
        <taxon>Methanomicrobia</taxon>
        <taxon>Candidatus Methanophagales</taxon>
        <taxon>Candidatus Methanophagaceae</taxon>
        <taxon>Candidatus Methanophaga</taxon>
    </lineage>
</organism>
<protein>
    <submittedName>
        <fullName evidence="5">Putative branched-chain amino acid transport ATP-binding protein LivG</fullName>
    </submittedName>
</protein>
<dbReference type="GO" id="GO:1903806">
    <property type="term" value="P:L-isoleucine import across plasma membrane"/>
    <property type="evidence" value="ECO:0007669"/>
    <property type="project" value="TreeGrafter"/>
</dbReference>